<keyword evidence="2" id="KW-1185">Reference proteome</keyword>
<dbReference type="RefSeq" id="WP_342959739.1">
    <property type="nucleotide sequence ID" value="NZ_JAZHFZ010000063.1"/>
</dbReference>
<evidence type="ECO:0000313" key="1">
    <source>
        <dbReference type="EMBL" id="MEM5346075.1"/>
    </source>
</evidence>
<gene>
    <name evidence="1" type="ORF">V4C56_41430</name>
</gene>
<evidence type="ECO:0008006" key="3">
    <source>
        <dbReference type="Google" id="ProtNLM"/>
    </source>
</evidence>
<evidence type="ECO:0000313" key="2">
    <source>
        <dbReference type="Proteomes" id="UP001481677"/>
    </source>
</evidence>
<dbReference type="Proteomes" id="UP001481677">
    <property type="component" value="Unassembled WGS sequence"/>
</dbReference>
<proteinExistence type="predicted"/>
<organism evidence="1 2">
    <name type="scientific">Paraburkholderia azotifigens</name>
    <dbReference type="NCBI Taxonomy" id="2057004"/>
    <lineage>
        <taxon>Bacteria</taxon>
        <taxon>Pseudomonadati</taxon>
        <taxon>Pseudomonadota</taxon>
        <taxon>Betaproteobacteria</taxon>
        <taxon>Burkholderiales</taxon>
        <taxon>Burkholderiaceae</taxon>
        <taxon>Paraburkholderia</taxon>
    </lineage>
</organism>
<reference evidence="1 2" key="1">
    <citation type="submission" date="2024-01" db="EMBL/GenBank/DDBJ databases">
        <title>The diversity of rhizobia nodulating Mimosa spp. in eleven states of Brazil covering several biomes is determined by host plant, location, and edaphic factors.</title>
        <authorList>
            <person name="Rouws L."/>
            <person name="Barauna A."/>
            <person name="Beukes C."/>
            <person name="De Faria S.M."/>
            <person name="Gross E."/>
            <person name="Dos Reis Junior F.B."/>
            <person name="Simon M."/>
            <person name="Maluk M."/>
            <person name="Odee D.W."/>
            <person name="Kenicer G."/>
            <person name="Young J.P.W."/>
            <person name="Reis V.M."/>
            <person name="Zilli J."/>
            <person name="James E.K."/>
        </authorList>
    </citation>
    <scope>NUCLEOTIDE SEQUENCE [LARGE SCALE GENOMIC DNA]</scope>
    <source>
        <strain evidence="1 2">JPY530</strain>
    </source>
</reference>
<accession>A0ABU9RG74</accession>
<protein>
    <recommendedName>
        <fullName evidence="3">NERD domain-containing protein</fullName>
    </recommendedName>
</protein>
<name>A0ABU9RG74_9BURK</name>
<dbReference type="EMBL" id="JAZHGA010000063">
    <property type="protein sequence ID" value="MEM5346075.1"/>
    <property type="molecule type" value="Genomic_DNA"/>
</dbReference>
<sequence length="669" mass="75616">MNFLLAYQRRQLPSPLNVQDFDETNWTKEFERLGSDDVDADLHRAGLMVHKRCQQLWSMRYLPESGLNDLTKIRALLAVSNHSAHAVINQMRIAFEDGHEAGQTTVPLNRLNLKLETRGGHFSPDEILQAAEVGARTSIGEILRARGNRSLSGNATFKKVDWGNLLVEFNLGAQFDGLREQWDDFVWNGYRIEEEPEATLIAPRDDDWIIRNRVSSRRFDSLLMQFFHNSIENFKNWPDRILLAAAPRSVRQVVRRDGRYRIDISDEKDSDRGGAIRWLATTSYAQEPYYEELLNRPRKLLDGGTVDELISAWTVLQSVSHKLFEFQSVGRDDDEPHSWIGGYVPVLEAASVARAISEATRVPLKRATSIVRFFTYNGEYRHELYGHPLIPIGRDVVSPCLAAIHSPNILRLTDVWLRELGEELEQRGPAFERYIRSCVTSSAAESPLLSESTSVLPDALNFTVPGHRSEEIDLVAVVGSLVLLGEVKCMLQPTESQETARHRERLIQAATQITRKAESVKRNPGGFREQLRARGVECPEGFEVLSLVILNNPIHVGYPVDGVPVVDEHILNVFFRGALENALVLTESGELKLVKSLPIYKDVMGIADSARSYFSAAPQLDFLKRGVARRRMPIFSLEDGDQPWLYVTVECIPHVDPEVFDETLEATNG</sequence>
<comment type="caution">
    <text evidence="1">The sequence shown here is derived from an EMBL/GenBank/DDBJ whole genome shotgun (WGS) entry which is preliminary data.</text>
</comment>